<sequence length="405" mass="44279">MRRPSWRPGSKRRGREQGRVFLHVGAPKTGTTYLQKVLWRNAAELREDGLLCPGPGEAGHHQAALELRGASFGKRRTDGATTWHDLVAAAKGWSGDVLVSSELLAWATPEQVELAVEAWRGREVHVVMTLRDLARQVPAVWQEEVKNRRTLPYAEFLRASVEAGATDPGPGGIWGGQDPRQVLGTWARGLPPERVHVVTVPPPGGSPTALWERFCAVLGRDPELYDTRLPGANAGLGLAEADLLRRVNLGLPEDFTWPSYARMVKHGIAESALAEASSGRKVVLPDEHRAALAARSEEIVAHLTASGFDVVGDLEDLRVQVPDEVGGPGRTEPDEDYVAQAAVRAVVELLVKLQTSQTRVASLRAELREHTLAGRRERAASGLKEAVKRAAPEPALRLVRRVRYR</sequence>
<evidence type="ECO:0008006" key="3">
    <source>
        <dbReference type="Google" id="ProtNLM"/>
    </source>
</evidence>
<name>A0A1H1QYC5_9ACTN</name>
<accession>A0A1H1QYC5</accession>
<dbReference type="InterPro" id="IPR027417">
    <property type="entry name" value="P-loop_NTPase"/>
</dbReference>
<dbReference type="EMBL" id="LT629757">
    <property type="protein sequence ID" value="SDS28488.1"/>
    <property type="molecule type" value="Genomic_DNA"/>
</dbReference>
<reference evidence="2" key="1">
    <citation type="submission" date="2016-10" db="EMBL/GenBank/DDBJ databases">
        <authorList>
            <person name="Varghese N."/>
            <person name="Submissions S."/>
        </authorList>
    </citation>
    <scope>NUCLEOTIDE SEQUENCE [LARGE SCALE GENOMIC DNA]</scope>
    <source>
        <strain evidence="2">DSM 22127</strain>
    </source>
</reference>
<proteinExistence type="predicted"/>
<protein>
    <recommendedName>
        <fullName evidence="3">Sulfotransferase family protein</fullName>
    </recommendedName>
</protein>
<evidence type="ECO:0000313" key="2">
    <source>
        <dbReference type="Proteomes" id="UP000198859"/>
    </source>
</evidence>
<dbReference type="STRING" id="642780.SAMN04488570_1538"/>
<dbReference type="SUPFAM" id="SSF52540">
    <property type="entry name" value="P-loop containing nucleoside triphosphate hydrolases"/>
    <property type="match status" value="1"/>
</dbReference>
<dbReference type="Gene3D" id="3.40.50.300">
    <property type="entry name" value="P-loop containing nucleotide triphosphate hydrolases"/>
    <property type="match status" value="1"/>
</dbReference>
<gene>
    <name evidence="1" type="ORF">SAMN04488570_1538</name>
</gene>
<organism evidence="1 2">
    <name type="scientific">Nocardioides scoriae</name>
    <dbReference type="NCBI Taxonomy" id="642780"/>
    <lineage>
        <taxon>Bacteria</taxon>
        <taxon>Bacillati</taxon>
        <taxon>Actinomycetota</taxon>
        <taxon>Actinomycetes</taxon>
        <taxon>Propionibacteriales</taxon>
        <taxon>Nocardioidaceae</taxon>
        <taxon>Nocardioides</taxon>
    </lineage>
</organism>
<dbReference type="RefSeq" id="WP_157682783.1">
    <property type="nucleotide sequence ID" value="NZ_LT629757.1"/>
</dbReference>
<dbReference type="AlphaFoldDB" id="A0A1H1QYC5"/>
<evidence type="ECO:0000313" key="1">
    <source>
        <dbReference type="EMBL" id="SDS28488.1"/>
    </source>
</evidence>
<keyword evidence="2" id="KW-1185">Reference proteome</keyword>
<dbReference type="Proteomes" id="UP000198859">
    <property type="component" value="Chromosome I"/>
</dbReference>
<dbReference type="OrthoDB" id="5144031at2"/>